<organism evidence="3 4">
    <name type="scientific">candidate division WWE3 bacterium CG_4_9_14_0_2_um_filter_48_10</name>
    <dbReference type="NCBI Taxonomy" id="1975078"/>
    <lineage>
        <taxon>Bacteria</taxon>
        <taxon>Katanobacteria</taxon>
    </lineage>
</organism>
<feature type="signal peptide" evidence="2">
    <location>
        <begin position="1"/>
        <end position="28"/>
    </location>
</feature>
<keyword evidence="2" id="KW-0732">Signal</keyword>
<gene>
    <name evidence="3" type="ORF">CO059_00860</name>
</gene>
<feature type="chain" id="PRO_5014935126" evidence="2">
    <location>
        <begin position="29"/>
        <end position="257"/>
    </location>
</feature>
<feature type="transmembrane region" description="Helical" evidence="1">
    <location>
        <begin position="233"/>
        <end position="252"/>
    </location>
</feature>
<keyword evidence="1" id="KW-0472">Membrane</keyword>
<comment type="caution">
    <text evidence="3">The sequence shown here is derived from an EMBL/GenBank/DDBJ whole genome shotgun (WGS) entry which is preliminary data.</text>
</comment>
<feature type="non-terminal residue" evidence="3">
    <location>
        <position position="257"/>
    </location>
</feature>
<evidence type="ECO:0000256" key="1">
    <source>
        <dbReference type="SAM" id="Phobius"/>
    </source>
</evidence>
<keyword evidence="1" id="KW-0812">Transmembrane</keyword>
<protein>
    <submittedName>
        <fullName evidence="3">Uncharacterized protein</fullName>
    </submittedName>
</protein>
<sequence length="257" mass="27703">MSLTLKRAFLIFGLVFSLFFFTPSSAYAIWPIDDIEDRLGDLWSTIGCATDLNCWVRNAITAGANYALKIVVGKDVGEIAQSTGERFGNTGLLAVAGTVGDQAYNYPPDIHLANYVRYELGNNLLGTPAYATTGSKMLGKTILAVWEKMRDLSYSFFMLIMVAIGFMIMLRKQIAPRVIISFTNALPRIVASLFLITFSYLIAALFIDVGIVWASRVLVSLALGGVAPDLPDVPGNGISGISGGVGAFGVLAQRILM</sequence>
<evidence type="ECO:0000256" key="2">
    <source>
        <dbReference type="SAM" id="SignalP"/>
    </source>
</evidence>
<proteinExistence type="predicted"/>
<dbReference type="EMBL" id="PFSK01000013">
    <property type="protein sequence ID" value="PJC23009.1"/>
    <property type="molecule type" value="Genomic_DNA"/>
</dbReference>
<dbReference type="Proteomes" id="UP000228781">
    <property type="component" value="Unassembled WGS sequence"/>
</dbReference>
<evidence type="ECO:0000313" key="3">
    <source>
        <dbReference type="EMBL" id="PJC23009.1"/>
    </source>
</evidence>
<feature type="transmembrane region" description="Helical" evidence="1">
    <location>
        <begin position="190"/>
        <end position="213"/>
    </location>
</feature>
<name>A0A2M8EJV5_UNCKA</name>
<accession>A0A2M8EJV5</accession>
<reference evidence="4" key="1">
    <citation type="submission" date="2017-09" db="EMBL/GenBank/DDBJ databases">
        <title>Depth-based differentiation of microbial function through sediment-hosted aquifers and enrichment of novel symbionts in the deep terrestrial subsurface.</title>
        <authorList>
            <person name="Probst A.J."/>
            <person name="Ladd B."/>
            <person name="Jarett J.K."/>
            <person name="Geller-Mcgrath D.E."/>
            <person name="Sieber C.M.K."/>
            <person name="Emerson J.B."/>
            <person name="Anantharaman K."/>
            <person name="Thomas B.C."/>
            <person name="Malmstrom R."/>
            <person name="Stieglmeier M."/>
            <person name="Klingl A."/>
            <person name="Woyke T."/>
            <person name="Ryan C.M."/>
            <person name="Banfield J.F."/>
        </authorList>
    </citation>
    <scope>NUCLEOTIDE SEQUENCE [LARGE SCALE GENOMIC DNA]</scope>
</reference>
<dbReference type="AlphaFoldDB" id="A0A2M8EJV5"/>
<evidence type="ECO:0000313" key="4">
    <source>
        <dbReference type="Proteomes" id="UP000228781"/>
    </source>
</evidence>
<keyword evidence="1" id="KW-1133">Transmembrane helix</keyword>
<feature type="transmembrane region" description="Helical" evidence="1">
    <location>
        <begin position="152"/>
        <end position="170"/>
    </location>
</feature>